<keyword evidence="3" id="KW-0067">ATP-binding</keyword>
<dbReference type="STRING" id="1316194.A0A1Q5TIE5"/>
<dbReference type="GO" id="GO:0005524">
    <property type="term" value="F:ATP binding"/>
    <property type="evidence" value="ECO:0007669"/>
    <property type="project" value="UniProtKB-KW"/>
</dbReference>
<evidence type="ECO:0000256" key="5">
    <source>
        <dbReference type="ARBA" id="ARBA00023136"/>
    </source>
</evidence>
<organism evidence="7 8">
    <name type="scientific">Penicillium subrubescens</name>
    <dbReference type="NCBI Taxonomy" id="1316194"/>
    <lineage>
        <taxon>Eukaryota</taxon>
        <taxon>Fungi</taxon>
        <taxon>Dikarya</taxon>
        <taxon>Ascomycota</taxon>
        <taxon>Pezizomycotina</taxon>
        <taxon>Eurotiomycetes</taxon>
        <taxon>Eurotiomycetidae</taxon>
        <taxon>Eurotiales</taxon>
        <taxon>Aspergillaceae</taxon>
        <taxon>Penicillium</taxon>
    </lineage>
</organism>
<feature type="transmembrane region" description="Helical" evidence="6">
    <location>
        <begin position="43"/>
        <end position="63"/>
    </location>
</feature>
<dbReference type="GO" id="GO:0042626">
    <property type="term" value="F:ATPase-coupled transmembrane transporter activity"/>
    <property type="evidence" value="ECO:0007669"/>
    <property type="project" value="TreeGrafter"/>
</dbReference>
<dbReference type="PANTHER" id="PTHR24223:SF399">
    <property type="entry name" value="ABC TRANSPORTER ATNG"/>
    <property type="match status" value="1"/>
</dbReference>
<dbReference type="EMBL" id="MNBE01000653">
    <property type="protein sequence ID" value="OKO99995.1"/>
    <property type="molecule type" value="Genomic_DNA"/>
</dbReference>
<evidence type="ECO:0000256" key="1">
    <source>
        <dbReference type="ARBA" id="ARBA00022692"/>
    </source>
</evidence>
<dbReference type="InterPro" id="IPR036640">
    <property type="entry name" value="ABC1_TM_sf"/>
</dbReference>
<dbReference type="Proteomes" id="UP000186955">
    <property type="component" value="Unassembled WGS sequence"/>
</dbReference>
<dbReference type="Gene3D" id="1.20.1560.10">
    <property type="entry name" value="ABC transporter type 1, transmembrane domain"/>
    <property type="match status" value="1"/>
</dbReference>
<evidence type="ECO:0000256" key="3">
    <source>
        <dbReference type="ARBA" id="ARBA00022840"/>
    </source>
</evidence>
<evidence type="ECO:0000256" key="6">
    <source>
        <dbReference type="SAM" id="Phobius"/>
    </source>
</evidence>
<feature type="transmembrane region" description="Helical" evidence="6">
    <location>
        <begin position="142"/>
        <end position="161"/>
    </location>
</feature>
<accession>A0A1Q5TIE5</accession>
<keyword evidence="1 6" id="KW-0812">Transmembrane</keyword>
<evidence type="ECO:0000256" key="2">
    <source>
        <dbReference type="ARBA" id="ARBA00022741"/>
    </source>
</evidence>
<dbReference type="AlphaFoldDB" id="A0A1Q5TIE5"/>
<keyword evidence="5 6" id="KW-0472">Membrane</keyword>
<keyword evidence="4 6" id="KW-1133">Transmembrane helix</keyword>
<comment type="caution">
    <text evidence="7">The sequence shown here is derived from an EMBL/GenBank/DDBJ whole genome shotgun (WGS) entry which is preliminary data.</text>
</comment>
<keyword evidence="8" id="KW-1185">Reference proteome</keyword>
<protein>
    <submittedName>
        <fullName evidence="7">Uncharacterized protein</fullName>
    </submittedName>
</protein>
<evidence type="ECO:0000313" key="7">
    <source>
        <dbReference type="EMBL" id="OKO99995.1"/>
    </source>
</evidence>
<name>A0A1Q5TIE5_9EURO</name>
<dbReference type="SUPFAM" id="SSF90123">
    <property type="entry name" value="ABC transporter transmembrane region"/>
    <property type="match status" value="1"/>
</dbReference>
<evidence type="ECO:0000313" key="8">
    <source>
        <dbReference type="Proteomes" id="UP000186955"/>
    </source>
</evidence>
<reference evidence="7 8" key="1">
    <citation type="submission" date="2016-10" db="EMBL/GenBank/DDBJ databases">
        <title>Genome sequence of the ascomycete fungus Penicillium subrubescens.</title>
        <authorList>
            <person name="De Vries R.P."/>
            <person name="Peng M."/>
            <person name="Dilokpimol A."/>
            <person name="Hilden K."/>
            <person name="Makela M.R."/>
            <person name="Grigoriev I."/>
            <person name="Riley R."/>
            <person name="Granchi Z."/>
        </authorList>
    </citation>
    <scope>NUCLEOTIDE SEQUENCE [LARGE SCALE GENOMIC DNA]</scope>
    <source>
        <strain evidence="7 8">CBS 132785</strain>
    </source>
</reference>
<dbReference type="InterPro" id="IPR050173">
    <property type="entry name" value="ABC_transporter_C-like"/>
</dbReference>
<gene>
    <name evidence="7" type="ORF">PENSUB_8212</name>
</gene>
<sequence length="253" mass="27852">MHSASELRPCSRDMCSITDEDRFGPVVNNCAHDFDFTLLFEEVFFSISLSACFIPVIVAAFFYSRRQIVKLRTGWIVIVLAATHHNGQSLLLFLSKTFHREILAGVIPRLAQAGFTLAQPYIIRRAVILLATPEAPNSRNRGIALVAAFAIVYVGLAISTAQAQHKSCRLVAMFRGGLVSIIFDKAISLSATSQNEASAMTAMGIEIERIAAGLQCFHDTWGSFVEVTLGLWLLYYQLWAADAVPILISVGKR</sequence>
<keyword evidence="2" id="KW-0547">Nucleotide-binding</keyword>
<dbReference type="GO" id="GO:0016020">
    <property type="term" value="C:membrane"/>
    <property type="evidence" value="ECO:0007669"/>
    <property type="project" value="InterPro"/>
</dbReference>
<dbReference type="PANTHER" id="PTHR24223">
    <property type="entry name" value="ATP-BINDING CASSETTE SUB-FAMILY C"/>
    <property type="match status" value="1"/>
</dbReference>
<evidence type="ECO:0000256" key="4">
    <source>
        <dbReference type="ARBA" id="ARBA00022989"/>
    </source>
</evidence>
<proteinExistence type="predicted"/>